<protein>
    <submittedName>
        <fullName evidence="1">Uncharacterized protein</fullName>
    </submittedName>
</protein>
<dbReference type="OrthoDB" id="1262810at2759"/>
<dbReference type="AlphaFoldDB" id="A0A9Q1QX66"/>
<dbReference type="InterPro" id="IPR052957">
    <property type="entry name" value="Auxin_embryo_med"/>
</dbReference>
<evidence type="ECO:0000313" key="2">
    <source>
        <dbReference type="Proteomes" id="UP001152561"/>
    </source>
</evidence>
<reference evidence="2" key="1">
    <citation type="journal article" date="2023" name="Proc. Natl. Acad. Sci. U.S.A.">
        <title>Genomic and structural basis for evolution of tropane alkaloid biosynthesis.</title>
        <authorList>
            <person name="Wanga Y.-J."/>
            <person name="Taina T."/>
            <person name="Yua J.-Y."/>
            <person name="Lia J."/>
            <person name="Xua B."/>
            <person name="Chenc J."/>
            <person name="D'Auriad J.C."/>
            <person name="Huanga J.-P."/>
            <person name="Huanga S.-X."/>
        </authorList>
    </citation>
    <scope>NUCLEOTIDE SEQUENCE [LARGE SCALE GENOMIC DNA]</scope>
    <source>
        <strain evidence="2">cv. KIB-2019</strain>
    </source>
</reference>
<comment type="caution">
    <text evidence="1">The sequence shown here is derived from an EMBL/GenBank/DDBJ whole genome shotgun (WGS) entry which is preliminary data.</text>
</comment>
<organism evidence="1 2">
    <name type="scientific">Anisodus acutangulus</name>
    <dbReference type="NCBI Taxonomy" id="402998"/>
    <lineage>
        <taxon>Eukaryota</taxon>
        <taxon>Viridiplantae</taxon>
        <taxon>Streptophyta</taxon>
        <taxon>Embryophyta</taxon>
        <taxon>Tracheophyta</taxon>
        <taxon>Spermatophyta</taxon>
        <taxon>Magnoliopsida</taxon>
        <taxon>eudicotyledons</taxon>
        <taxon>Gunneridae</taxon>
        <taxon>Pentapetalae</taxon>
        <taxon>asterids</taxon>
        <taxon>lamiids</taxon>
        <taxon>Solanales</taxon>
        <taxon>Solanaceae</taxon>
        <taxon>Solanoideae</taxon>
        <taxon>Hyoscyameae</taxon>
        <taxon>Anisodus</taxon>
    </lineage>
</organism>
<dbReference type="Gene3D" id="3.30.565.10">
    <property type="entry name" value="Histidine kinase-like ATPase, C-terminal domain"/>
    <property type="match status" value="1"/>
</dbReference>
<dbReference type="GO" id="GO:0010305">
    <property type="term" value="P:leaf vascular tissue pattern formation"/>
    <property type="evidence" value="ECO:0007669"/>
    <property type="project" value="TreeGrafter"/>
</dbReference>
<evidence type="ECO:0000313" key="1">
    <source>
        <dbReference type="EMBL" id="KAJ8530756.1"/>
    </source>
</evidence>
<dbReference type="Proteomes" id="UP001152561">
    <property type="component" value="Unassembled WGS sequence"/>
</dbReference>
<dbReference type="PANTHER" id="PTHR32387:SF0">
    <property type="entry name" value="PROTEIN NO VEIN"/>
    <property type="match status" value="1"/>
</dbReference>
<dbReference type="InterPro" id="IPR036890">
    <property type="entry name" value="HATPase_C_sf"/>
</dbReference>
<name>A0A9Q1QX66_9SOLA</name>
<dbReference type="PANTHER" id="PTHR32387">
    <property type="entry name" value="WU:FJ29H11"/>
    <property type="match status" value="1"/>
</dbReference>
<dbReference type="GO" id="GO:0005634">
    <property type="term" value="C:nucleus"/>
    <property type="evidence" value="ECO:0007669"/>
    <property type="project" value="TreeGrafter"/>
</dbReference>
<gene>
    <name evidence="1" type="ORF">K7X08_023637</name>
</gene>
<accession>A0A9Q1QX66</accession>
<dbReference type="GO" id="GO:0009793">
    <property type="term" value="P:embryo development ending in seed dormancy"/>
    <property type="evidence" value="ECO:0007669"/>
    <property type="project" value="TreeGrafter"/>
</dbReference>
<dbReference type="SUPFAM" id="SSF55874">
    <property type="entry name" value="ATPase domain of HSP90 chaperone/DNA topoisomerase II/histidine kinase"/>
    <property type="match status" value="1"/>
</dbReference>
<keyword evidence="2" id="KW-1185">Reference proteome</keyword>
<sequence length="471" mass="52690">MYGQPPYNGGGGNWHVAQPPHNGGAASWHRAAPPLVDSAARKARRDLVEAGENVSAWKVSQAALAVVKADSWESLGVQMQQVPFPHTLILIERKIVAFIHYFVAVLRVTTLYDLEVAICKNEGVEQFEELELGPLLKHPLIVHYFSVNPGVSEVFRITNEEIMSFLCEFMNNNGGTNMKIDELLNFIAEKPAGSREKLGVRIQILGAFEQWRNQRCTICLNPLMSCCTRICSWIISDGRCRMLMITYPETVEPSLTFILQDKGIIVLNNERGFSTDDIRALCDVGNSTKKGRNAGYIGKKGIGFKSVFRLSQSGFKNLRCLRIVAVEKFYRNVIRSSNIASKKQFECSCLLEGNILYATRESDAHSIFTEISRLFYSIAPDLHLANFLHMITTMAKSGSTEEQIEFFILNSQKMPKLPVGESVWSLEHIPLSTDSATWLMTSCASRTIASKSDSLQEPSQTLLSWLGPKEK</sequence>
<dbReference type="EMBL" id="JAJAGQ010000021">
    <property type="protein sequence ID" value="KAJ8530756.1"/>
    <property type="molecule type" value="Genomic_DNA"/>
</dbReference>
<proteinExistence type="predicted"/>
<dbReference type="GO" id="GO:0048364">
    <property type="term" value="P:root development"/>
    <property type="evidence" value="ECO:0007669"/>
    <property type="project" value="TreeGrafter"/>
</dbReference>